<dbReference type="Proteomes" id="UP000054937">
    <property type="component" value="Unassembled WGS sequence"/>
</dbReference>
<comment type="caution">
    <text evidence="1">The sequence shown here is derived from an EMBL/GenBank/DDBJ whole genome shotgun (WGS) entry which is preliminary data.</text>
</comment>
<keyword evidence="2" id="KW-1185">Reference proteome</keyword>
<protein>
    <submittedName>
        <fullName evidence="1">Uncharacterized protein</fullName>
    </submittedName>
</protein>
<reference evidence="1 2" key="1">
    <citation type="journal article" date="2015" name="Sci. Rep.">
        <title>Genome of the facultative scuticociliatosis pathogen Pseudocohnilembus persalinus provides insight into its virulence through horizontal gene transfer.</title>
        <authorList>
            <person name="Xiong J."/>
            <person name="Wang G."/>
            <person name="Cheng J."/>
            <person name="Tian M."/>
            <person name="Pan X."/>
            <person name="Warren A."/>
            <person name="Jiang C."/>
            <person name="Yuan D."/>
            <person name="Miao W."/>
        </authorList>
    </citation>
    <scope>NUCLEOTIDE SEQUENCE [LARGE SCALE GENOMIC DNA]</scope>
    <source>
        <strain evidence="1">36N120E</strain>
    </source>
</reference>
<sequence length="444" mass="54085">MNANKIIQWKKNYNEIKYYYKEQLDLLQNYKINEDYKLEIQIAGKDPFKKELKNESPINFQPYQKFFQNQSSIEDRQSLDGEQEYSQNSEFNLDLIGSGLFESENDIEEKSQDKSLQQNNQIMNQISQNQNNFEKQNRFRQQYGVSKQEDYLTFVDDNITSKLKRQNQRYQNCEICQIYNNQNLGYRSYRKIDATNLQNMDDAETQQYEQYMHRRKVYPRIFGKKHQADLADQMKKLKNEQMKIGLENHYSKDRDYFLKGKVKQNLQQNMNYYAHYPEVVNKPKYIIQDRQAVFVEPKNIEYKYKEYVSDQDIYEGSQLFQEQNIRNHYSKEHITKDEQMDINKQYCNYFFDKKRPRFVRYQEIKDEVLKGEIDKKLNEIVFRQRYVDIDNFHKYNKTDTIIDKNVKFQPRYPFTYSGLQCLNFLKQHVVIDPYKDKGTKNIIF</sequence>
<name>A0A0V0QMX1_PSEPJ</name>
<proteinExistence type="predicted"/>
<dbReference type="InParanoid" id="A0A0V0QMX1"/>
<dbReference type="EMBL" id="LDAU01000127">
    <property type="protein sequence ID" value="KRX03699.1"/>
    <property type="molecule type" value="Genomic_DNA"/>
</dbReference>
<evidence type="ECO:0000313" key="1">
    <source>
        <dbReference type="EMBL" id="KRX03699.1"/>
    </source>
</evidence>
<dbReference type="AlphaFoldDB" id="A0A0V0QMX1"/>
<evidence type="ECO:0000313" key="2">
    <source>
        <dbReference type="Proteomes" id="UP000054937"/>
    </source>
</evidence>
<organism evidence="1 2">
    <name type="scientific">Pseudocohnilembus persalinus</name>
    <name type="common">Ciliate</name>
    <dbReference type="NCBI Taxonomy" id="266149"/>
    <lineage>
        <taxon>Eukaryota</taxon>
        <taxon>Sar</taxon>
        <taxon>Alveolata</taxon>
        <taxon>Ciliophora</taxon>
        <taxon>Intramacronucleata</taxon>
        <taxon>Oligohymenophorea</taxon>
        <taxon>Scuticociliatia</taxon>
        <taxon>Philasterida</taxon>
        <taxon>Pseudocohnilembidae</taxon>
        <taxon>Pseudocohnilembus</taxon>
    </lineage>
</organism>
<accession>A0A0V0QMX1</accession>
<gene>
    <name evidence="1" type="ORF">PPERSA_03660</name>
</gene>